<dbReference type="SUPFAM" id="SSF53448">
    <property type="entry name" value="Nucleotide-diphospho-sugar transferases"/>
    <property type="match status" value="1"/>
</dbReference>
<dbReference type="CDD" id="cd00761">
    <property type="entry name" value="Glyco_tranf_GTA_type"/>
    <property type="match status" value="1"/>
</dbReference>
<comment type="caution">
    <text evidence="3">The sequence shown here is derived from an EMBL/GenBank/DDBJ whole genome shotgun (WGS) entry which is preliminary data.</text>
</comment>
<dbReference type="OrthoDB" id="153025at2"/>
<dbReference type="PANTHER" id="PTHR22916:SF3">
    <property type="entry name" value="UDP-GLCNAC:BETAGAL BETA-1,3-N-ACETYLGLUCOSAMINYLTRANSFERASE-LIKE PROTEIN 1"/>
    <property type="match status" value="1"/>
</dbReference>
<dbReference type="InterPro" id="IPR029044">
    <property type="entry name" value="Nucleotide-diphossugar_trans"/>
</dbReference>
<dbReference type="Pfam" id="PF00535">
    <property type="entry name" value="Glycos_transf_2"/>
    <property type="match status" value="1"/>
</dbReference>
<proteinExistence type="predicted"/>
<dbReference type="RefSeq" id="WP_115849446.1">
    <property type="nucleotide sequence ID" value="NZ_QTUC01000001.1"/>
</dbReference>
<protein>
    <submittedName>
        <fullName evidence="3">Glycosyltransferase involved in cell wall biosynthesis</fullName>
    </submittedName>
</protein>
<evidence type="ECO:0000313" key="3">
    <source>
        <dbReference type="EMBL" id="REF35702.1"/>
    </source>
</evidence>
<reference evidence="3 4" key="1">
    <citation type="submission" date="2018-08" db="EMBL/GenBank/DDBJ databases">
        <title>Sequencing the genomes of 1000 actinobacteria strains.</title>
        <authorList>
            <person name="Klenk H.-P."/>
        </authorList>
    </citation>
    <scope>NUCLEOTIDE SEQUENCE [LARGE SCALE GENOMIC DNA]</scope>
    <source>
        <strain evidence="3 4">DSM 22891</strain>
    </source>
</reference>
<feature type="region of interest" description="Disordered" evidence="1">
    <location>
        <begin position="1"/>
        <end position="31"/>
    </location>
</feature>
<evidence type="ECO:0000256" key="1">
    <source>
        <dbReference type="SAM" id="MobiDB-lite"/>
    </source>
</evidence>
<dbReference type="Proteomes" id="UP000256485">
    <property type="component" value="Unassembled WGS sequence"/>
</dbReference>
<dbReference type="GO" id="GO:0016758">
    <property type="term" value="F:hexosyltransferase activity"/>
    <property type="evidence" value="ECO:0007669"/>
    <property type="project" value="UniProtKB-ARBA"/>
</dbReference>
<name>A0A3D9V1N5_THECX</name>
<sequence>MTETTLNPPTNGSSTTSTDVPKAATARREDVTGGTGTLPLVSVVIATKNRPALLRRAIDAVLGQTYAGPIECVIVFDHVPIDESLAYEAENRRVVCVPNVRTPGLAGARNSGIDVAAGEFVAFCDDDDEWLPDKLHLQIEKLQSTGCDVAVSGIEVHYEGKVTPRVPRPDDMTVRVLARRRVMEAHPSTVVVRASALRERIGLVDEAIPGSFGEDYDWMLRAAQTARIAVVERPLVRVLWGRQSYFTRQWRVIIEAIDYKIAKHPALREDPHGLARLRGQQAFAYAALKDRRSALRYAAQTIRLNWREQRAYVAILVALGFVTADQALALANSAGRGI</sequence>
<keyword evidence="4" id="KW-1185">Reference proteome</keyword>
<accession>A0A3D9V1N5</accession>
<dbReference type="PANTHER" id="PTHR22916">
    <property type="entry name" value="GLYCOSYLTRANSFERASE"/>
    <property type="match status" value="1"/>
</dbReference>
<keyword evidence="3" id="KW-0808">Transferase</keyword>
<evidence type="ECO:0000313" key="4">
    <source>
        <dbReference type="Proteomes" id="UP000256485"/>
    </source>
</evidence>
<feature type="domain" description="Glycosyltransferase 2-like" evidence="2">
    <location>
        <begin position="42"/>
        <end position="167"/>
    </location>
</feature>
<dbReference type="EMBL" id="QTUC01000001">
    <property type="protein sequence ID" value="REF35702.1"/>
    <property type="molecule type" value="Genomic_DNA"/>
</dbReference>
<gene>
    <name evidence="3" type="ORF">DFJ64_1089</name>
</gene>
<organism evidence="3 4">
    <name type="scientific">Thermasporomyces composti</name>
    <dbReference type="NCBI Taxonomy" id="696763"/>
    <lineage>
        <taxon>Bacteria</taxon>
        <taxon>Bacillati</taxon>
        <taxon>Actinomycetota</taxon>
        <taxon>Actinomycetes</taxon>
        <taxon>Propionibacteriales</taxon>
        <taxon>Nocardioidaceae</taxon>
        <taxon>Thermasporomyces</taxon>
    </lineage>
</organism>
<dbReference type="AlphaFoldDB" id="A0A3D9V1N5"/>
<dbReference type="InterPro" id="IPR001173">
    <property type="entry name" value="Glyco_trans_2-like"/>
</dbReference>
<evidence type="ECO:0000259" key="2">
    <source>
        <dbReference type="Pfam" id="PF00535"/>
    </source>
</evidence>
<dbReference type="Gene3D" id="3.90.550.10">
    <property type="entry name" value="Spore Coat Polysaccharide Biosynthesis Protein SpsA, Chain A"/>
    <property type="match status" value="1"/>
</dbReference>
<feature type="compositionally biased region" description="Low complexity" evidence="1">
    <location>
        <begin position="1"/>
        <end position="18"/>
    </location>
</feature>